<dbReference type="AlphaFoldDB" id="A0A2N8Z893"/>
<organism evidence="1 2">
    <name type="scientific">Vibrio tapetis subsp. tapetis</name>
    <dbReference type="NCBI Taxonomy" id="1671868"/>
    <lineage>
        <taxon>Bacteria</taxon>
        <taxon>Pseudomonadati</taxon>
        <taxon>Pseudomonadota</taxon>
        <taxon>Gammaproteobacteria</taxon>
        <taxon>Vibrionales</taxon>
        <taxon>Vibrionaceae</taxon>
        <taxon>Vibrio</taxon>
    </lineage>
</organism>
<gene>
    <name evidence="1" type="ORF">VTAP4600_A0166</name>
</gene>
<dbReference type="KEGG" id="vta:A0166"/>
<accession>A0A2N8Z893</accession>
<proteinExistence type="predicted"/>
<name>A0A2N8Z893_9VIBR</name>
<evidence type="ECO:0000313" key="2">
    <source>
        <dbReference type="Proteomes" id="UP000235828"/>
    </source>
</evidence>
<dbReference type="EMBL" id="LT960611">
    <property type="protein sequence ID" value="SON48145.1"/>
    <property type="molecule type" value="Genomic_DNA"/>
</dbReference>
<evidence type="ECO:0000313" key="1">
    <source>
        <dbReference type="EMBL" id="SON48145.1"/>
    </source>
</evidence>
<dbReference type="Proteomes" id="UP000235828">
    <property type="component" value="Chromosome A"/>
</dbReference>
<sequence>MRLFRKKKCKMLCKISIGHGTHKNSWCRGRFAVRIGEESGVTGPANLLYKGSKKSEMRTKSSYYSR</sequence>
<protein>
    <submittedName>
        <fullName evidence="1">Uncharacterized protein</fullName>
    </submittedName>
</protein>
<keyword evidence="2" id="KW-1185">Reference proteome</keyword>
<reference evidence="1 2" key="1">
    <citation type="submission" date="2017-10" db="EMBL/GenBank/DDBJ databases">
        <authorList>
            <person name="Banno H."/>
            <person name="Chua N.-H."/>
        </authorList>
    </citation>
    <scope>NUCLEOTIDE SEQUENCE [LARGE SCALE GENOMIC DNA]</scope>
    <source>
        <strain evidence="1">Vibrio tapetis CECT4600</strain>
    </source>
</reference>